<organism evidence="3">
    <name type="scientific">Echinostoma caproni</name>
    <dbReference type="NCBI Taxonomy" id="27848"/>
    <lineage>
        <taxon>Eukaryota</taxon>
        <taxon>Metazoa</taxon>
        <taxon>Spiralia</taxon>
        <taxon>Lophotrochozoa</taxon>
        <taxon>Platyhelminthes</taxon>
        <taxon>Trematoda</taxon>
        <taxon>Digenea</taxon>
        <taxon>Plagiorchiida</taxon>
        <taxon>Echinostomata</taxon>
        <taxon>Echinostomatoidea</taxon>
        <taxon>Echinostomatidae</taxon>
        <taxon>Echinostoma</taxon>
    </lineage>
</organism>
<name>A0A183A5F9_9TREM</name>
<proteinExistence type="predicted"/>
<reference evidence="1 2" key="2">
    <citation type="submission" date="2018-11" db="EMBL/GenBank/DDBJ databases">
        <authorList>
            <consortium name="Pathogen Informatics"/>
        </authorList>
    </citation>
    <scope>NUCLEOTIDE SEQUENCE [LARGE SCALE GENOMIC DNA]</scope>
    <source>
        <strain evidence="1 2">Egypt</strain>
    </source>
</reference>
<accession>A0A183A5F9</accession>
<gene>
    <name evidence="1" type="ORF">ECPE_LOCUS2194</name>
</gene>
<dbReference type="EMBL" id="UZAN01039465">
    <property type="protein sequence ID" value="VDP65731.1"/>
    <property type="molecule type" value="Genomic_DNA"/>
</dbReference>
<sequence length="100" mass="10964">MLAYLSKFPGLQETVVAVVAGILAQPKNGLSSRVLPEEKIRVNEKHYLGDKEALVLLHANAFSSRNKWAELATVAAGMMAHLIVLSETWLTQDDLIPKPV</sequence>
<dbReference type="AlphaFoldDB" id="A0A183A5F9"/>
<dbReference type="Proteomes" id="UP000272942">
    <property type="component" value="Unassembled WGS sequence"/>
</dbReference>
<protein>
    <submittedName>
        <fullName evidence="3">HA2 domain-containing protein</fullName>
    </submittedName>
</protein>
<reference evidence="3" key="1">
    <citation type="submission" date="2016-06" db="UniProtKB">
        <authorList>
            <consortium name="WormBaseParasite"/>
        </authorList>
    </citation>
    <scope>IDENTIFICATION</scope>
</reference>
<evidence type="ECO:0000313" key="1">
    <source>
        <dbReference type="EMBL" id="VDP65731.1"/>
    </source>
</evidence>
<evidence type="ECO:0000313" key="3">
    <source>
        <dbReference type="WBParaSite" id="ECPE_0000219401-mRNA-1"/>
    </source>
</evidence>
<dbReference type="WBParaSite" id="ECPE_0000219401-mRNA-1">
    <property type="protein sequence ID" value="ECPE_0000219401-mRNA-1"/>
    <property type="gene ID" value="ECPE_0000219401"/>
</dbReference>
<evidence type="ECO:0000313" key="2">
    <source>
        <dbReference type="Proteomes" id="UP000272942"/>
    </source>
</evidence>
<keyword evidence="2" id="KW-1185">Reference proteome</keyword>